<feature type="compositionally biased region" description="Polar residues" evidence="3">
    <location>
        <begin position="1284"/>
        <end position="1298"/>
    </location>
</feature>
<dbReference type="EMBL" id="CAJNOT010000203">
    <property type="protein sequence ID" value="CAF0891939.1"/>
    <property type="molecule type" value="Genomic_DNA"/>
</dbReference>
<keyword evidence="1" id="KW-0547">Nucleotide-binding</keyword>
<dbReference type="InterPro" id="IPR030381">
    <property type="entry name" value="G_DYNAMIN_dom"/>
</dbReference>
<feature type="transmembrane region" description="Helical" evidence="4">
    <location>
        <begin position="810"/>
        <end position="829"/>
    </location>
</feature>
<accession>A0A813Z1E9</accession>
<evidence type="ECO:0000313" key="7">
    <source>
        <dbReference type="Proteomes" id="UP000663864"/>
    </source>
</evidence>
<dbReference type="InterPro" id="IPR000375">
    <property type="entry name" value="Dynamin_stalk"/>
</dbReference>
<dbReference type="Proteomes" id="UP000663864">
    <property type="component" value="Unassembled WGS sequence"/>
</dbReference>
<dbReference type="Pfam" id="PF00350">
    <property type="entry name" value="Dynamin_N"/>
    <property type="match status" value="2"/>
</dbReference>
<feature type="transmembrane region" description="Helical" evidence="4">
    <location>
        <begin position="778"/>
        <end position="795"/>
    </location>
</feature>
<dbReference type="InterPro" id="IPR045063">
    <property type="entry name" value="Dynamin_N"/>
</dbReference>
<feature type="transmembrane region" description="Helical" evidence="4">
    <location>
        <begin position="628"/>
        <end position="650"/>
    </location>
</feature>
<dbReference type="GO" id="GO:0034632">
    <property type="term" value="F:retinol transmembrane transporter activity"/>
    <property type="evidence" value="ECO:0007669"/>
    <property type="project" value="InterPro"/>
</dbReference>
<feature type="transmembrane region" description="Helical" evidence="4">
    <location>
        <begin position="732"/>
        <end position="749"/>
    </location>
</feature>
<organism evidence="6 7">
    <name type="scientific">Rotaria sordida</name>
    <dbReference type="NCBI Taxonomy" id="392033"/>
    <lineage>
        <taxon>Eukaryota</taxon>
        <taxon>Metazoa</taxon>
        <taxon>Spiralia</taxon>
        <taxon>Gnathifera</taxon>
        <taxon>Rotifera</taxon>
        <taxon>Eurotatoria</taxon>
        <taxon>Bdelloidea</taxon>
        <taxon>Philodinida</taxon>
        <taxon>Philodinidae</taxon>
        <taxon>Rotaria</taxon>
    </lineage>
</organism>
<dbReference type="Pfam" id="PF14752">
    <property type="entry name" value="RBP_receptor"/>
    <property type="match status" value="2"/>
</dbReference>
<dbReference type="SUPFAM" id="SSF52540">
    <property type="entry name" value="P-loop containing nucleoside triphosphate hydrolases"/>
    <property type="match status" value="1"/>
</dbReference>
<dbReference type="GO" id="GO:0005737">
    <property type="term" value="C:cytoplasm"/>
    <property type="evidence" value="ECO:0007669"/>
    <property type="project" value="TreeGrafter"/>
</dbReference>
<comment type="caution">
    <text evidence="6">The sequence shown here is derived from an EMBL/GenBank/DDBJ whole genome shotgun (WGS) entry which is preliminary data.</text>
</comment>
<gene>
    <name evidence="6" type="ORF">ZHD862_LOCUS6927</name>
</gene>
<feature type="transmembrane region" description="Helical" evidence="4">
    <location>
        <begin position="1113"/>
        <end position="1135"/>
    </location>
</feature>
<evidence type="ECO:0000259" key="5">
    <source>
        <dbReference type="PROSITE" id="PS51718"/>
    </source>
</evidence>
<keyword evidence="4" id="KW-0472">Membrane</keyword>
<dbReference type="PROSITE" id="PS51718">
    <property type="entry name" value="G_DYNAMIN_2"/>
    <property type="match status" value="1"/>
</dbReference>
<evidence type="ECO:0000313" key="6">
    <source>
        <dbReference type="EMBL" id="CAF0891939.1"/>
    </source>
</evidence>
<evidence type="ECO:0000256" key="1">
    <source>
        <dbReference type="ARBA" id="ARBA00022741"/>
    </source>
</evidence>
<evidence type="ECO:0000256" key="4">
    <source>
        <dbReference type="SAM" id="Phobius"/>
    </source>
</evidence>
<reference evidence="6" key="1">
    <citation type="submission" date="2021-02" db="EMBL/GenBank/DDBJ databases">
        <authorList>
            <person name="Nowell W R."/>
        </authorList>
    </citation>
    <scope>NUCLEOTIDE SEQUENCE</scope>
</reference>
<dbReference type="InterPro" id="IPR026612">
    <property type="entry name" value="STRA6-like"/>
</dbReference>
<feature type="domain" description="Dynamin-type G" evidence="5">
    <location>
        <begin position="29"/>
        <end position="278"/>
    </location>
</feature>
<dbReference type="InterPro" id="IPR022812">
    <property type="entry name" value="Dynamin"/>
</dbReference>
<feature type="transmembrane region" description="Helical" evidence="4">
    <location>
        <begin position="671"/>
        <end position="694"/>
    </location>
</feature>
<dbReference type="GO" id="GO:0005525">
    <property type="term" value="F:GTP binding"/>
    <property type="evidence" value="ECO:0007669"/>
    <property type="project" value="InterPro"/>
</dbReference>
<evidence type="ECO:0000256" key="3">
    <source>
        <dbReference type="SAM" id="MobiDB-lite"/>
    </source>
</evidence>
<dbReference type="GO" id="GO:0008017">
    <property type="term" value="F:microtubule binding"/>
    <property type="evidence" value="ECO:0007669"/>
    <property type="project" value="TreeGrafter"/>
</dbReference>
<dbReference type="CDD" id="cd08771">
    <property type="entry name" value="DLP_1"/>
    <property type="match status" value="1"/>
</dbReference>
<feature type="transmembrane region" description="Helical" evidence="4">
    <location>
        <begin position="1054"/>
        <end position="1073"/>
    </location>
</feature>
<feature type="region of interest" description="Disordered" evidence="3">
    <location>
        <begin position="1253"/>
        <end position="1298"/>
    </location>
</feature>
<name>A0A813Z1E9_9BILA</name>
<keyword evidence="2" id="KW-0342">GTP-binding</keyword>
<dbReference type="PANTHER" id="PTHR11566">
    <property type="entry name" value="DYNAMIN"/>
    <property type="match status" value="1"/>
</dbReference>
<protein>
    <recommendedName>
        <fullName evidence="5">Dynamin-type G domain-containing protein</fullName>
    </recommendedName>
</protein>
<dbReference type="InterPro" id="IPR027417">
    <property type="entry name" value="P-loop_NTPase"/>
</dbReference>
<dbReference type="PANTHER" id="PTHR11566:SF173">
    <property type="entry name" value="DYNAMIN-RELATED PROTEIN 4C"/>
    <property type="match status" value="1"/>
</dbReference>
<feature type="transmembrane region" description="Helical" evidence="4">
    <location>
        <begin position="1177"/>
        <end position="1199"/>
    </location>
</feature>
<feature type="transmembrane region" description="Helical" evidence="4">
    <location>
        <begin position="841"/>
        <end position="859"/>
    </location>
</feature>
<keyword evidence="4" id="KW-0812">Transmembrane</keyword>
<proteinExistence type="predicted"/>
<evidence type="ECO:0000256" key="2">
    <source>
        <dbReference type="ARBA" id="ARBA00023134"/>
    </source>
</evidence>
<feature type="transmembrane region" description="Helical" evidence="4">
    <location>
        <begin position="1147"/>
        <end position="1165"/>
    </location>
</feature>
<dbReference type="GO" id="GO:0016020">
    <property type="term" value="C:membrane"/>
    <property type="evidence" value="ECO:0007669"/>
    <property type="project" value="TreeGrafter"/>
</dbReference>
<keyword evidence="4" id="KW-1133">Transmembrane helix</keyword>
<dbReference type="SMART" id="SM00053">
    <property type="entry name" value="DYNc"/>
    <property type="match status" value="1"/>
</dbReference>
<dbReference type="GO" id="GO:0038023">
    <property type="term" value="F:signaling receptor activity"/>
    <property type="evidence" value="ECO:0007669"/>
    <property type="project" value="InterPro"/>
</dbReference>
<feature type="transmembrane region" description="Helical" evidence="4">
    <location>
        <begin position="1003"/>
        <end position="1023"/>
    </location>
</feature>
<dbReference type="PRINTS" id="PR00195">
    <property type="entry name" value="DYNAMIN"/>
</dbReference>
<dbReference type="InterPro" id="IPR001401">
    <property type="entry name" value="Dynamin_GTPase"/>
</dbReference>
<dbReference type="Gene3D" id="3.40.50.300">
    <property type="entry name" value="P-loop containing nucleotide triphosphate hydrolases"/>
    <property type="match status" value="1"/>
</dbReference>
<sequence length="1692" mass="195971">MLTNELNAPESRRLLKVIDDMREILHYEKISLPHIVVVGDQSVGKSSVLEALSGVQLPRAQNICTRCPLELRMKNIPSTEPEYATIRCEAGANLNVSSKPIYLTVYKKDIQADLTLIDLPGITRNALVGQSKTIYKDIVQLIDHYIKPQTAIVLHVIPSSVDFTTSESIQLAKNTDPNCERQLIAVSKIDKFDKGIGEKLQGIGPGSMALKLGCVAVLNRTQEEIDQNIPFDEMRRREQQFFRSHKAFEDVPERYLGSGQLVKRLALIQQERIRSTLPSIIDELKKEIKSKKSELKQMPQQVTSEMDCWALYTDLIKKYREIINARVHGVYDNEIQLKIEAPVFATTDLSRTATLTQMSNDQFDERIAFQLYSRHKECREKLHNSFTHFSSSGYQKLVLKLLEENAGVALPNFPSFSIIERLYRAEQSKFQKPCEDLIQSYIEYLKVILIKILNQVFAEETSYKYQIIHRLTDIILRAIDKSEERCSNDIKKMLEIEERVFTLDPYYMDTVNKIKKKWQEYHDSVKLNGNTKVPQTFVINDFVIDVSGLSNEHQAALDVQIAMSAYCRVAERRIVDQVSQLCYYWFINRCALVLDSKLSSAFTSAILFEWMREPFDQQQKLSQEDQQILIGIIIIIIIIIILYATSLISIRRLLGGPHELSNPIKRNLVRSIWVGLLSTCFLSVLFITITLRYYKLFEIDKINDKTLGSLLNHTTHLIEECESTLDYRIENLKFFPFALSLIFIFSWSIKRDKQCLKTCNGRPGLLSPIEPFRIENRFTTATVFGIIAYGALKIFEELLFGLHKTFNHGVLFELIIRIAIIAVVGFRYYPILASLKLRNVFIRFFACLYILCDIIYTIVRESSCMGFLPLAGKYTVVEEAKLRMELGTWFIIYGLIKNIPHFFFLSYIGAELCVRFLYDSIYVPVKKKKSIWSTPHVQFDELEFAKYYVTKLLRRNCPLYRTNTKQKSKQQNVTNRSLIKKFFDSFYYWDEDFHFTTIATCTYTVAFVFLYYLACTFVFLYLSRPAGVIPFLRSFIENSANVELDDSFTLKHEIILSAVLAAILYGFQLLIGMQNYKKHKLQLYKGIYIDVPSTRNMEWSSIVSKSVHYSGFLVGYMAWGFVICFHLILLILIGIRILSLRIRQIELVLAIIVPILIIYLIKILGMKLAGNFFADCFLGMASCIIRLIKATFLNVVFMARLDYSFLGRPLEKFDAGFAAYVSYLHVEKHYSNPLMLVFSDLLLNLTTEQSRENHNEKFSTNINDSDDENRSKKQRKNKYDKSSRNINHNTTDNQSCHSITEINLTTKLQNLSTMSGRNNQTIDSRERKLRKFAISDDEINVDNDDNSSTRLTSSTLQQQAQLSKSSINRTNILNHEYLLSKQDQYDDDNYDYEITNNNTQAAIVRRPHSIKESIPLIPIHSNRQLSERIQTKQSTTTENEEKKRRIKRKIARFRWFLAYTIIHNFHIFDLKKCLKNSLTFIYSQQNQPVDEQLPSLIATDQNQEPTIASLSEPLKMQRLKGNTCKPQSPTIDRLLSMPSIDEYPSLSPAELYITSLKQQLLIVYSQNATSPKNTDELQQENIDSPLFRSVPISNESTNDYPPGTPSNINSSRFLQLLSHNQHMQAWYEDEIKKFQKKRPHCYFYVLPFNYYEQKDFQRNALLDQRIFASQMKNDNTKQKVISIANVTSEHNN</sequence>
<dbReference type="GO" id="GO:0005874">
    <property type="term" value="C:microtubule"/>
    <property type="evidence" value="ECO:0007669"/>
    <property type="project" value="TreeGrafter"/>
</dbReference>
<dbReference type="GO" id="GO:0003924">
    <property type="term" value="F:GTPase activity"/>
    <property type="evidence" value="ECO:0007669"/>
    <property type="project" value="InterPro"/>
</dbReference>
<dbReference type="Gene3D" id="1.20.120.1240">
    <property type="entry name" value="Dynamin, middle domain"/>
    <property type="match status" value="1"/>
</dbReference>
<dbReference type="Pfam" id="PF01031">
    <property type="entry name" value="Dynamin_M"/>
    <property type="match status" value="1"/>
</dbReference>